<reference evidence="1" key="1">
    <citation type="journal article" date="2018" name="DNA Res.">
        <title>Multiple hybrid de novo genome assembly of finger millet, an orphan allotetraploid crop.</title>
        <authorList>
            <person name="Hatakeyama M."/>
            <person name="Aluri S."/>
            <person name="Balachadran M.T."/>
            <person name="Sivarajan S.R."/>
            <person name="Patrignani A."/>
            <person name="Gruter S."/>
            <person name="Poveda L."/>
            <person name="Shimizu-Inatsugi R."/>
            <person name="Baeten J."/>
            <person name="Francoijs K.J."/>
            <person name="Nataraja K.N."/>
            <person name="Reddy Y.A.N."/>
            <person name="Phadnis S."/>
            <person name="Ravikumar R.L."/>
            <person name="Schlapbach R."/>
            <person name="Sreeman S.M."/>
            <person name="Shimizu K.K."/>
        </authorList>
    </citation>
    <scope>NUCLEOTIDE SEQUENCE</scope>
</reference>
<accession>A0AAV5EAY3</accession>
<sequence>MDRAEKAATRQLWTLAGRMAAATETEERTERAEQEAAAVTTQHTLSLSYEYSLRDLCVHWIHLEPRPGCCW</sequence>
<evidence type="ECO:0000313" key="2">
    <source>
        <dbReference type="Proteomes" id="UP001054889"/>
    </source>
</evidence>
<protein>
    <submittedName>
        <fullName evidence="1">Uncharacterized protein</fullName>
    </submittedName>
</protein>
<dbReference type="Proteomes" id="UP001054889">
    <property type="component" value="Unassembled WGS sequence"/>
</dbReference>
<keyword evidence="2" id="KW-1185">Reference proteome</keyword>
<reference evidence="1" key="2">
    <citation type="submission" date="2021-12" db="EMBL/GenBank/DDBJ databases">
        <title>Resequencing data analysis of finger millet.</title>
        <authorList>
            <person name="Hatakeyama M."/>
            <person name="Aluri S."/>
            <person name="Balachadran M.T."/>
            <person name="Sivarajan S.R."/>
            <person name="Poveda L."/>
            <person name="Shimizu-Inatsugi R."/>
            <person name="Schlapbach R."/>
            <person name="Sreeman S.M."/>
            <person name="Shimizu K.K."/>
        </authorList>
    </citation>
    <scope>NUCLEOTIDE SEQUENCE</scope>
</reference>
<evidence type="ECO:0000313" key="1">
    <source>
        <dbReference type="EMBL" id="GJN19635.1"/>
    </source>
</evidence>
<proteinExistence type="predicted"/>
<comment type="caution">
    <text evidence="1">The sequence shown here is derived from an EMBL/GenBank/DDBJ whole genome shotgun (WGS) entry which is preliminary data.</text>
</comment>
<gene>
    <name evidence="1" type="primary">gb06930</name>
    <name evidence="1" type="ORF">PR202_gb06930</name>
</gene>
<dbReference type="AlphaFoldDB" id="A0AAV5EAY3"/>
<name>A0AAV5EAY3_ELECO</name>
<organism evidence="1 2">
    <name type="scientific">Eleusine coracana subsp. coracana</name>
    <dbReference type="NCBI Taxonomy" id="191504"/>
    <lineage>
        <taxon>Eukaryota</taxon>
        <taxon>Viridiplantae</taxon>
        <taxon>Streptophyta</taxon>
        <taxon>Embryophyta</taxon>
        <taxon>Tracheophyta</taxon>
        <taxon>Spermatophyta</taxon>
        <taxon>Magnoliopsida</taxon>
        <taxon>Liliopsida</taxon>
        <taxon>Poales</taxon>
        <taxon>Poaceae</taxon>
        <taxon>PACMAD clade</taxon>
        <taxon>Chloridoideae</taxon>
        <taxon>Cynodonteae</taxon>
        <taxon>Eleusininae</taxon>
        <taxon>Eleusine</taxon>
    </lineage>
</organism>
<dbReference type="EMBL" id="BQKI01000074">
    <property type="protein sequence ID" value="GJN19635.1"/>
    <property type="molecule type" value="Genomic_DNA"/>
</dbReference>